<protein>
    <recommendedName>
        <fullName evidence="4">Secreted protein</fullName>
    </recommendedName>
</protein>
<gene>
    <name evidence="2" type="ORF">V5799_027814</name>
</gene>
<dbReference type="InterPro" id="IPR036880">
    <property type="entry name" value="Kunitz_BPTI_sf"/>
</dbReference>
<keyword evidence="1" id="KW-0732">Signal</keyword>
<sequence>MILYLLALPLFVVALGDDPRCREKYFVDDYCDSVPGERDVLYTYDEETQRCVPTESCGLESSKKLFSTKDECITICNVKGQEIEDVEVPLEDRQIEKERK</sequence>
<feature type="signal peptide" evidence="1">
    <location>
        <begin position="1"/>
        <end position="16"/>
    </location>
</feature>
<keyword evidence="3" id="KW-1185">Reference proteome</keyword>
<dbReference type="EMBL" id="JARKHS020031736">
    <property type="protein sequence ID" value="KAK8760918.1"/>
    <property type="molecule type" value="Genomic_DNA"/>
</dbReference>
<dbReference type="AlphaFoldDB" id="A0AAQ4DEM8"/>
<evidence type="ECO:0000256" key="1">
    <source>
        <dbReference type="SAM" id="SignalP"/>
    </source>
</evidence>
<proteinExistence type="predicted"/>
<organism evidence="2 3">
    <name type="scientific">Amblyomma americanum</name>
    <name type="common">Lone star tick</name>
    <dbReference type="NCBI Taxonomy" id="6943"/>
    <lineage>
        <taxon>Eukaryota</taxon>
        <taxon>Metazoa</taxon>
        <taxon>Ecdysozoa</taxon>
        <taxon>Arthropoda</taxon>
        <taxon>Chelicerata</taxon>
        <taxon>Arachnida</taxon>
        <taxon>Acari</taxon>
        <taxon>Parasitiformes</taxon>
        <taxon>Ixodida</taxon>
        <taxon>Ixodoidea</taxon>
        <taxon>Ixodidae</taxon>
        <taxon>Amblyomminae</taxon>
        <taxon>Amblyomma</taxon>
    </lineage>
</organism>
<dbReference type="Proteomes" id="UP001321473">
    <property type="component" value="Unassembled WGS sequence"/>
</dbReference>
<evidence type="ECO:0000313" key="2">
    <source>
        <dbReference type="EMBL" id="KAK8760918.1"/>
    </source>
</evidence>
<name>A0AAQ4DEM8_AMBAM</name>
<dbReference type="Gene3D" id="4.10.410.10">
    <property type="entry name" value="Pancreatic trypsin inhibitor Kunitz domain"/>
    <property type="match status" value="1"/>
</dbReference>
<dbReference type="GO" id="GO:0004867">
    <property type="term" value="F:serine-type endopeptidase inhibitor activity"/>
    <property type="evidence" value="ECO:0007669"/>
    <property type="project" value="InterPro"/>
</dbReference>
<dbReference type="SUPFAM" id="SSF57362">
    <property type="entry name" value="BPTI-like"/>
    <property type="match status" value="1"/>
</dbReference>
<evidence type="ECO:0000313" key="3">
    <source>
        <dbReference type="Proteomes" id="UP001321473"/>
    </source>
</evidence>
<evidence type="ECO:0008006" key="4">
    <source>
        <dbReference type="Google" id="ProtNLM"/>
    </source>
</evidence>
<reference evidence="2 3" key="1">
    <citation type="journal article" date="2023" name="Arcadia Sci">
        <title>De novo assembly of a long-read Amblyomma americanum tick genome.</title>
        <authorList>
            <person name="Chou S."/>
            <person name="Poskanzer K.E."/>
            <person name="Rollins M."/>
            <person name="Thuy-Boun P.S."/>
        </authorList>
    </citation>
    <scope>NUCLEOTIDE SEQUENCE [LARGE SCALE GENOMIC DNA]</scope>
    <source>
        <strain evidence="2">F_SG_1</strain>
        <tissue evidence="2">Salivary glands</tissue>
    </source>
</reference>
<comment type="caution">
    <text evidence="2">The sequence shown here is derived from an EMBL/GenBank/DDBJ whole genome shotgun (WGS) entry which is preliminary data.</text>
</comment>
<feature type="chain" id="PRO_5043050348" description="Secreted protein" evidence="1">
    <location>
        <begin position="17"/>
        <end position="100"/>
    </location>
</feature>
<accession>A0AAQ4DEM8</accession>